<evidence type="ECO:0000256" key="6">
    <source>
        <dbReference type="ARBA" id="ARBA00045074"/>
    </source>
</evidence>
<feature type="domain" description="HpcH/HpaI aldolase/citrate lyase" evidence="8">
    <location>
        <begin position="18"/>
        <end position="244"/>
    </location>
</feature>
<protein>
    <recommendedName>
        <fullName evidence="7">Hydroxypyruvate/pyruvate aldolase</fullName>
    </recommendedName>
</protein>
<keyword evidence="5" id="KW-0670">Pyruvate</keyword>
<sequence length="258" mass="27256">MPAPKNTFKAALANNQPQIGCWMSFAEAYAAELMSTTGFDWLVIDGEHGPNDLRSIRDQLMVIDPSPSHAVVRVPYGQDWIIKQALDAGAQTLLVPLVDTADQARELVRACRYAPEGIRGMGGAGSRVTGFGAIPDYVTTANDEICLLVQAESRLAIENLDEILAVEGVDGVFIGPADLSADMGYPGNSEADEVQDTIEAAIKKTRAAGKAAGILTLTLEGAKKHLEQGATFVAVGMDTLVLAKAARALSADAKAFLD</sequence>
<dbReference type="AlphaFoldDB" id="A0A4R1N9K3"/>
<evidence type="ECO:0000256" key="7">
    <source>
        <dbReference type="ARBA" id="ARBA00068169"/>
    </source>
</evidence>
<dbReference type="InterPro" id="IPR005000">
    <property type="entry name" value="Aldolase/citrate-lyase_domain"/>
</dbReference>
<comment type="similarity">
    <text evidence="2">Belongs to the HpcH/HpaI aldolase family.</text>
</comment>
<evidence type="ECO:0000313" key="10">
    <source>
        <dbReference type="Proteomes" id="UP000295673"/>
    </source>
</evidence>
<dbReference type="PANTHER" id="PTHR30502">
    <property type="entry name" value="2-KETO-3-DEOXY-L-RHAMNONATE ALDOLASE"/>
    <property type="match status" value="1"/>
</dbReference>
<evidence type="ECO:0000256" key="5">
    <source>
        <dbReference type="ARBA" id="ARBA00023317"/>
    </source>
</evidence>
<keyword evidence="4" id="KW-0456">Lyase</keyword>
<keyword evidence="10" id="KW-1185">Reference proteome</keyword>
<dbReference type="PANTHER" id="PTHR30502:SF0">
    <property type="entry name" value="PHOSPHOENOLPYRUVATE CARBOXYLASE FAMILY PROTEIN"/>
    <property type="match status" value="1"/>
</dbReference>
<gene>
    <name evidence="9" type="ORF">BXY66_3115</name>
</gene>
<dbReference type="GO" id="GO:0016832">
    <property type="term" value="F:aldehyde-lyase activity"/>
    <property type="evidence" value="ECO:0007669"/>
    <property type="project" value="TreeGrafter"/>
</dbReference>
<comment type="caution">
    <text evidence="9">The sequence shown here is derived from an EMBL/GenBank/DDBJ whole genome shotgun (WGS) entry which is preliminary data.</text>
</comment>
<dbReference type="EMBL" id="SMGR01000003">
    <property type="protein sequence ID" value="TCL00472.1"/>
    <property type="molecule type" value="Genomic_DNA"/>
</dbReference>
<dbReference type="OrthoDB" id="9802624at2"/>
<name>A0A4R1N9K3_9RHOB</name>
<dbReference type="FunFam" id="3.20.20.60:FF:000004">
    <property type="entry name" value="5-keto-4-deoxy-D-glucarate aldolase"/>
    <property type="match status" value="1"/>
</dbReference>
<organism evidence="9 10">
    <name type="scientific">Shimia isoporae</name>
    <dbReference type="NCBI Taxonomy" id="647720"/>
    <lineage>
        <taxon>Bacteria</taxon>
        <taxon>Pseudomonadati</taxon>
        <taxon>Pseudomonadota</taxon>
        <taxon>Alphaproteobacteria</taxon>
        <taxon>Rhodobacterales</taxon>
        <taxon>Roseobacteraceae</taxon>
    </lineage>
</organism>
<evidence type="ECO:0000256" key="4">
    <source>
        <dbReference type="ARBA" id="ARBA00023239"/>
    </source>
</evidence>
<dbReference type="InterPro" id="IPR015813">
    <property type="entry name" value="Pyrv/PenolPyrv_kinase-like_dom"/>
</dbReference>
<dbReference type="RefSeq" id="WP_132861247.1">
    <property type="nucleotide sequence ID" value="NZ_SMGR01000003.1"/>
</dbReference>
<evidence type="ECO:0000256" key="2">
    <source>
        <dbReference type="ARBA" id="ARBA00005568"/>
    </source>
</evidence>
<reference evidence="9 10" key="1">
    <citation type="submission" date="2019-03" db="EMBL/GenBank/DDBJ databases">
        <title>Genomic Encyclopedia of Archaeal and Bacterial Type Strains, Phase II (KMG-II): from individual species to whole genera.</title>
        <authorList>
            <person name="Goeker M."/>
        </authorList>
    </citation>
    <scope>NUCLEOTIDE SEQUENCE [LARGE SCALE GENOMIC DNA]</scope>
    <source>
        <strain evidence="9 10">DSM 26433</strain>
    </source>
</reference>
<accession>A0A4R1N9K3</accession>
<comment type="catalytic activity">
    <reaction evidence="6">
        <text>D-glyceraldehyde + pyruvate = 2-dehydro-3-deoxy-L-galactonate</text>
        <dbReference type="Rhea" id="RHEA:80055"/>
        <dbReference type="ChEBI" id="CHEBI:15361"/>
        <dbReference type="ChEBI" id="CHEBI:17378"/>
        <dbReference type="ChEBI" id="CHEBI:75545"/>
    </reaction>
</comment>
<dbReference type="Gene3D" id="3.20.20.60">
    <property type="entry name" value="Phosphoenolpyruvate-binding domains"/>
    <property type="match status" value="1"/>
</dbReference>
<dbReference type="Proteomes" id="UP000295673">
    <property type="component" value="Unassembled WGS sequence"/>
</dbReference>
<evidence type="ECO:0000313" key="9">
    <source>
        <dbReference type="EMBL" id="TCL00472.1"/>
    </source>
</evidence>
<dbReference type="InterPro" id="IPR050251">
    <property type="entry name" value="HpcH-HpaI_aldolase"/>
</dbReference>
<comment type="cofactor">
    <cofactor evidence="1">
        <name>a divalent metal cation</name>
        <dbReference type="ChEBI" id="CHEBI:60240"/>
    </cofactor>
</comment>
<dbReference type="GO" id="GO:0046872">
    <property type="term" value="F:metal ion binding"/>
    <property type="evidence" value="ECO:0007669"/>
    <property type="project" value="UniProtKB-KW"/>
</dbReference>
<dbReference type="Pfam" id="PF03328">
    <property type="entry name" value="HpcH_HpaI"/>
    <property type="match status" value="1"/>
</dbReference>
<proteinExistence type="inferred from homology"/>
<evidence type="ECO:0000259" key="8">
    <source>
        <dbReference type="Pfam" id="PF03328"/>
    </source>
</evidence>
<evidence type="ECO:0000256" key="3">
    <source>
        <dbReference type="ARBA" id="ARBA00022723"/>
    </source>
</evidence>
<keyword evidence="3" id="KW-0479">Metal-binding</keyword>
<dbReference type="GO" id="GO:0005737">
    <property type="term" value="C:cytoplasm"/>
    <property type="evidence" value="ECO:0007669"/>
    <property type="project" value="UniProtKB-ARBA"/>
</dbReference>
<dbReference type="SUPFAM" id="SSF51621">
    <property type="entry name" value="Phosphoenolpyruvate/pyruvate domain"/>
    <property type="match status" value="1"/>
</dbReference>
<evidence type="ECO:0000256" key="1">
    <source>
        <dbReference type="ARBA" id="ARBA00001968"/>
    </source>
</evidence>
<dbReference type="InterPro" id="IPR040442">
    <property type="entry name" value="Pyrv_kinase-like_dom_sf"/>
</dbReference>